<evidence type="ECO:0000313" key="2">
    <source>
        <dbReference type="Proteomes" id="UP000295684"/>
    </source>
</evidence>
<proteinExistence type="predicted"/>
<accession>A0A4R2H404</accession>
<organism evidence="1 2">
    <name type="scientific">Pedobacter psychrotolerans</name>
    <dbReference type="NCBI Taxonomy" id="1843235"/>
    <lineage>
        <taxon>Bacteria</taxon>
        <taxon>Pseudomonadati</taxon>
        <taxon>Bacteroidota</taxon>
        <taxon>Sphingobacteriia</taxon>
        <taxon>Sphingobacteriales</taxon>
        <taxon>Sphingobacteriaceae</taxon>
        <taxon>Pedobacter</taxon>
    </lineage>
</organism>
<dbReference type="Proteomes" id="UP000295684">
    <property type="component" value="Unassembled WGS sequence"/>
</dbReference>
<comment type="caution">
    <text evidence="1">The sequence shown here is derived from an EMBL/GenBank/DDBJ whole genome shotgun (WGS) entry which is preliminary data.</text>
</comment>
<reference evidence="1 2" key="1">
    <citation type="submission" date="2019-03" db="EMBL/GenBank/DDBJ databases">
        <title>Genomic Encyclopedia of Type Strains, Phase IV (KMG-IV): sequencing the most valuable type-strain genomes for metagenomic binning, comparative biology and taxonomic classification.</title>
        <authorList>
            <person name="Goeker M."/>
        </authorList>
    </citation>
    <scope>NUCLEOTIDE SEQUENCE [LARGE SCALE GENOMIC DNA]</scope>
    <source>
        <strain evidence="1 2">DSM 103236</strain>
    </source>
</reference>
<protein>
    <submittedName>
        <fullName evidence="1">Uncharacterized protein</fullName>
    </submittedName>
</protein>
<dbReference type="AlphaFoldDB" id="A0A4R2H404"/>
<dbReference type="EMBL" id="SLWO01000012">
    <property type="protein sequence ID" value="TCO18244.1"/>
    <property type="molecule type" value="Genomic_DNA"/>
</dbReference>
<sequence>MIGYEVYYFFGQTLKHTIVVIVFPNHLTT</sequence>
<gene>
    <name evidence="1" type="ORF">EV200_11250</name>
</gene>
<evidence type="ECO:0000313" key="1">
    <source>
        <dbReference type="EMBL" id="TCO18244.1"/>
    </source>
</evidence>
<name>A0A4R2H404_9SPHI</name>